<proteinExistence type="predicted"/>
<protein>
    <recommendedName>
        <fullName evidence="2">Anti-sigma factor NepR domain-containing protein</fullName>
    </recommendedName>
</protein>
<organism evidence="3 4">
    <name type="scientific">Aminobacter aminovorans</name>
    <name type="common">Chelatobacter heintzii</name>
    <dbReference type="NCBI Taxonomy" id="83263"/>
    <lineage>
        <taxon>Bacteria</taxon>
        <taxon>Pseudomonadati</taxon>
        <taxon>Pseudomonadota</taxon>
        <taxon>Alphaproteobacteria</taxon>
        <taxon>Hyphomicrobiales</taxon>
        <taxon>Phyllobacteriaceae</taxon>
        <taxon>Aminobacter</taxon>
    </lineage>
</organism>
<keyword evidence="4" id="KW-1185">Reference proteome</keyword>
<evidence type="ECO:0000259" key="2">
    <source>
        <dbReference type="Pfam" id="PF18557"/>
    </source>
</evidence>
<feature type="region of interest" description="Disordered" evidence="1">
    <location>
        <begin position="35"/>
        <end position="70"/>
    </location>
</feature>
<gene>
    <name evidence="3" type="ORF">FHS67_002849</name>
</gene>
<evidence type="ECO:0000313" key="3">
    <source>
        <dbReference type="EMBL" id="MBB3706527.1"/>
    </source>
</evidence>
<dbReference type="InterPro" id="IPR041649">
    <property type="entry name" value="NepR"/>
</dbReference>
<dbReference type="Pfam" id="PF18557">
    <property type="entry name" value="NepR"/>
    <property type="match status" value="1"/>
</dbReference>
<sequence length="111" mass="12421">MVYAKVPLLWNLSAFEELGAKFDKPQRLLRAVWGGTSDGAKGQSKHMTRQTSGAASARTNRLRDGEPLGANSEIGRKLKQYYDELVSDEVPDRFAQLLSQLEQAEPEQQKD</sequence>
<name>A0ABR6H7N8_AMIAI</name>
<evidence type="ECO:0000313" key="4">
    <source>
        <dbReference type="Proteomes" id="UP000577697"/>
    </source>
</evidence>
<evidence type="ECO:0000256" key="1">
    <source>
        <dbReference type="SAM" id="MobiDB-lite"/>
    </source>
</evidence>
<comment type="caution">
    <text evidence="3">The sequence shown here is derived from an EMBL/GenBank/DDBJ whole genome shotgun (WGS) entry which is preliminary data.</text>
</comment>
<accession>A0ABR6H7N8</accession>
<dbReference type="Proteomes" id="UP000577697">
    <property type="component" value="Unassembled WGS sequence"/>
</dbReference>
<reference evidence="3 4" key="1">
    <citation type="submission" date="2020-08" db="EMBL/GenBank/DDBJ databases">
        <title>Genomic Encyclopedia of Type Strains, Phase IV (KMG-IV): sequencing the most valuable type-strain genomes for metagenomic binning, comparative biology and taxonomic classification.</title>
        <authorList>
            <person name="Goeker M."/>
        </authorList>
    </citation>
    <scope>NUCLEOTIDE SEQUENCE [LARGE SCALE GENOMIC DNA]</scope>
    <source>
        <strain evidence="3 4">DSM 10368</strain>
    </source>
</reference>
<dbReference type="EMBL" id="JACICB010000009">
    <property type="protein sequence ID" value="MBB3706527.1"/>
    <property type="molecule type" value="Genomic_DNA"/>
</dbReference>
<feature type="domain" description="Anti-sigma factor NepR" evidence="2">
    <location>
        <begin position="71"/>
        <end position="105"/>
    </location>
</feature>
<feature type="compositionally biased region" description="Polar residues" evidence="1">
    <location>
        <begin position="49"/>
        <end position="59"/>
    </location>
</feature>